<organism evidence="2 3">
    <name type="scientific">Rhodopirellula islandica</name>
    <dbReference type="NCBI Taxonomy" id="595434"/>
    <lineage>
        <taxon>Bacteria</taxon>
        <taxon>Pseudomonadati</taxon>
        <taxon>Planctomycetota</taxon>
        <taxon>Planctomycetia</taxon>
        <taxon>Pirellulales</taxon>
        <taxon>Pirellulaceae</taxon>
        <taxon>Rhodopirellula</taxon>
    </lineage>
</organism>
<reference evidence="2" key="1">
    <citation type="submission" date="2015-05" db="EMBL/GenBank/DDBJ databases">
        <title>Permanent draft genome of Rhodopirellula islandicus K833.</title>
        <authorList>
            <person name="Kizina J."/>
            <person name="Richter M."/>
            <person name="Glockner F.O."/>
            <person name="Harder J."/>
        </authorList>
    </citation>
    <scope>NUCLEOTIDE SEQUENCE [LARGE SCALE GENOMIC DNA]</scope>
    <source>
        <strain evidence="2">K833</strain>
    </source>
</reference>
<comment type="caution">
    <text evidence="2">The sequence shown here is derived from an EMBL/GenBank/DDBJ whole genome shotgun (WGS) entry which is preliminary data.</text>
</comment>
<evidence type="ECO:0000313" key="3">
    <source>
        <dbReference type="Proteomes" id="UP000036367"/>
    </source>
</evidence>
<sequence length="43" mass="4586">MAGGTSDKAMPNSQAMAQQHFHRSPFAPQQPCGNHVRGPPLAE</sequence>
<dbReference type="STRING" id="595434.RISK_002359"/>
<dbReference type="EMBL" id="LECT01000017">
    <property type="protein sequence ID" value="KLU05727.1"/>
    <property type="molecule type" value="Genomic_DNA"/>
</dbReference>
<proteinExistence type="predicted"/>
<feature type="region of interest" description="Disordered" evidence="1">
    <location>
        <begin position="1"/>
        <end position="43"/>
    </location>
</feature>
<gene>
    <name evidence="2" type="ORF">RISK_002359</name>
</gene>
<evidence type="ECO:0000313" key="2">
    <source>
        <dbReference type="EMBL" id="KLU05727.1"/>
    </source>
</evidence>
<dbReference type="Proteomes" id="UP000036367">
    <property type="component" value="Unassembled WGS sequence"/>
</dbReference>
<dbReference type="AlphaFoldDB" id="A0A0J1BGP0"/>
<keyword evidence="3" id="KW-1185">Reference proteome</keyword>
<protein>
    <submittedName>
        <fullName evidence="2">Uncharacterized protein</fullName>
    </submittedName>
</protein>
<name>A0A0J1BGP0_RHOIS</name>
<evidence type="ECO:0000256" key="1">
    <source>
        <dbReference type="SAM" id="MobiDB-lite"/>
    </source>
</evidence>
<accession>A0A0J1BGP0</accession>
<dbReference type="PATRIC" id="fig|595434.4.peg.2253"/>